<dbReference type="EMBL" id="CAXDID020000023">
    <property type="protein sequence ID" value="CAL5989470.1"/>
    <property type="molecule type" value="Genomic_DNA"/>
</dbReference>
<protein>
    <submittedName>
        <fullName evidence="1">Uncharacterized protein</fullName>
    </submittedName>
</protein>
<comment type="caution">
    <text evidence="1">The sequence shown here is derived from an EMBL/GenBank/DDBJ whole genome shotgun (WGS) entry which is preliminary data.</text>
</comment>
<accession>A0ABP1H9F8</accession>
<keyword evidence="2" id="KW-1185">Reference proteome</keyword>
<dbReference type="Proteomes" id="UP001642409">
    <property type="component" value="Unassembled WGS sequence"/>
</dbReference>
<organism evidence="1 2">
    <name type="scientific">Hexamita inflata</name>
    <dbReference type="NCBI Taxonomy" id="28002"/>
    <lineage>
        <taxon>Eukaryota</taxon>
        <taxon>Metamonada</taxon>
        <taxon>Diplomonadida</taxon>
        <taxon>Hexamitidae</taxon>
        <taxon>Hexamitinae</taxon>
        <taxon>Hexamita</taxon>
    </lineage>
</organism>
<evidence type="ECO:0000313" key="2">
    <source>
        <dbReference type="Proteomes" id="UP001642409"/>
    </source>
</evidence>
<proteinExistence type="predicted"/>
<gene>
    <name evidence="1" type="ORF">HINF_LOCUS10882</name>
</gene>
<sequence length="340" mass="39148">MFTSRHNMVEESNVRESDDSSVQYEYNIERRIVLHNEMQIRLGVKILKPEKVTYNESHGHFSDVAQIHQFLTGNGQIQSLIKSAQSETDCKTCLINNELSVFTETQNDQMMQKITCSLLHPFSFIWYVVLKLKLGQFDITYAPRAIQIVASRSNQTDTMQHSSPVYPIANSILPQYFPITWSPCCRFAHIYLSGARQRNPLTSQFQILIEKLDIKGVQLNWLALELMRARQSSRMSLRLTRTSVLENARQNMKPSECAQSCCKYVYDPNRKKEDKSQEDFDPQVVYTVSGISTFQQAAETIELIAKQHAARGRKEIQHLKCDGIGMVSKRGAKWNDKWGE</sequence>
<name>A0ABP1H9F8_9EUKA</name>
<reference evidence="1 2" key="1">
    <citation type="submission" date="2024-07" db="EMBL/GenBank/DDBJ databases">
        <authorList>
            <person name="Akdeniz Z."/>
        </authorList>
    </citation>
    <scope>NUCLEOTIDE SEQUENCE [LARGE SCALE GENOMIC DNA]</scope>
</reference>
<evidence type="ECO:0000313" key="1">
    <source>
        <dbReference type="EMBL" id="CAL5989470.1"/>
    </source>
</evidence>